<reference evidence="1 2" key="1">
    <citation type="submission" date="2018-03" db="EMBL/GenBank/DDBJ databases">
        <title>Streptomyces dioscori sp. nov., a novel endophytic actinobacterium isolated from bulbil of Dioscorea bulbifera L.</title>
        <authorList>
            <person name="Zhikuan W."/>
        </authorList>
    </citation>
    <scope>NUCLEOTIDE SEQUENCE [LARGE SCALE GENOMIC DNA]</scope>
    <source>
        <strain evidence="1 2">A217</strain>
    </source>
</reference>
<comment type="caution">
    <text evidence="1">The sequence shown here is derived from an EMBL/GenBank/DDBJ whole genome shotgun (WGS) entry which is preliminary data.</text>
</comment>
<accession>A0A2P8PYA1</accession>
<dbReference type="Proteomes" id="UP000240429">
    <property type="component" value="Unassembled WGS sequence"/>
</dbReference>
<keyword evidence="2" id="KW-1185">Reference proteome</keyword>
<organism evidence="1 2">
    <name type="scientific">Streptomyces dioscori</name>
    <dbReference type="NCBI Taxonomy" id="2109333"/>
    <lineage>
        <taxon>Bacteria</taxon>
        <taxon>Bacillati</taxon>
        <taxon>Actinomycetota</taxon>
        <taxon>Actinomycetes</taxon>
        <taxon>Kitasatosporales</taxon>
        <taxon>Streptomycetaceae</taxon>
        <taxon>Streptomyces</taxon>
        <taxon>Streptomyces aurantiacus group</taxon>
    </lineage>
</organism>
<evidence type="ECO:0000313" key="2">
    <source>
        <dbReference type="Proteomes" id="UP000240429"/>
    </source>
</evidence>
<dbReference type="OrthoDB" id="4265525at2"/>
<name>A0A2P8PYA1_9ACTN</name>
<dbReference type="EMBL" id="PYBJ01000027">
    <property type="protein sequence ID" value="PSM38977.1"/>
    <property type="molecule type" value="Genomic_DNA"/>
</dbReference>
<proteinExistence type="predicted"/>
<dbReference type="AlphaFoldDB" id="A0A2P8PYA1"/>
<evidence type="ECO:0000313" key="1">
    <source>
        <dbReference type="EMBL" id="PSM38977.1"/>
    </source>
</evidence>
<dbReference type="RefSeq" id="WP_107020674.1">
    <property type="nucleotide sequence ID" value="NZ_KZ679053.1"/>
</dbReference>
<gene>
    <name evidence="1" type="ORF">C6Y14_33670</name>
</gene>
<protein>
    <submittedName>
        <fullName evidence="1">Uncharacterized protein</fullName>
    </submittedName>
</protein>
<sequence length="70" mass="7724">MPYWAVTIPTHTADGTSGVHVFIVTADRPEQARGRALAKADMPMSLRHRRNAALRLAALTIAEITPRWGM</sequence>